<feature type="non-terminal residue" evidence="2">
    <location>
        <position position="1"/>
    </location>
</feature>
<dbReference type="Proteomes" id="UP000824469">
    <property type="component" value="Unassembled WGS sequence"/>
</dbReference>
<feature type="region of interest" description="Disordered" evidence="1">
    <location>
        <begin position="1"/>
        <end position="22"/>
    </location>
</feature>
<reference evidence="2 3" key="1">
    <citation type="journal article" date="2021" name="Nat. Plants">
        <title>The Taxus genome provides insights into paclitaxel biosynthesis.</title>
        <authorList>
            <person name="Xiong X."/>
            <person name="Gou J."/>
            <person name="Liao Q."/>
            <person name="Li Y."/>
            <person name="Zhou Q."/>
            <person name="Bi G."/>
            <person name="Li C."/>
            <person name="Du R."/>
            <person name="Wang X."/>
            <person name="Sun T."/>
            <person name="Guo L."/>
            <person name="Liang H."/>
            <person name="Lu P."/>
            <person name="Wu Y."/>
            <person name="Zhang Z."/>
            <person name="Ro D.K."/>
            <person name="Shang Y."/>
            <person name="Huang S."/>
            <person name="Yan J."/>
        </authorList>
    </citation>
    <scope>NUCLEOTIDE SEQUENCE [LARGE SCALE GENOMIC DNA]</scope>
    <source>
        <strain evidence="2">Ta-2019</strain>
    </source>
</reference>
<gene>
    <name evidence="2" type="ORF">KI387_006313</name>
</gene>
<dbReference type="EMBL" id="JAHRHJ020000002">
    <property type="protein sequence ID" value="KAH9326135.1"/>
    <property type="molecule type" value="Genomic_DNA"/>
</dbReference>
<feature type="non-terminal residue" evidence="2">
    <location>
        <position position="110"/>
    </location>
</feature>
<feature type="compositionally biased region" description="Polar residues" evidence="1">
    <location>
        <begin position="12"/>
        <end position="22"/>
    </location>
</feature>
<dbReference type="AlphaFoldDB" id="A0AA38LKT0"/>
<accession>A0AA38LKT0</accession>
<name>A0AA38LKT0_TAXCH</name>
<feature type="region of interest" description="Disordered" evidence="1">
    <location>
        <begin position="74"/>
        <end position="110"/>
    </location>
</feature>
<feature type="compositionally biased region" description="Polar residues" evidence="1">
    <location>
        <begin position="88"/>
        <end position="102"/>
    </location>
</feature>
<organism evidence="2 3">
    <name type="scientific">Taxus chinensis</name>
    <name type="common">Chinese yew</name>
    <name type="synonym">Taxus wallichiana var. chinensis</name>
    <dbReference type="NCBI Taxonomy" id="29808"/>
    <lineage>
        <taxon>Eukaryota</taxon>
        <taxon>Viridiplantae</taxon>
        <taxon>Streptophyta</taxon>
        <taxon>Embryophyta</taxon>
        <taxon>Tracheophyta</taxon>
        <taxon>Spermatophyta</taxon>
        <taxon>Pinopsida</taxon>
        <taxon>Pinidae</taxon>
        <taxon>Conifers II</taxon>
        <taxon>Cupressales</taxon>
        <taxon>Taxaceae</taxon>
        <taxon>Taxus</taxon>
    </lineage>
</organism>
<comment type="caution">
    <text evidence="2">The sequence shown here is derived from an EMBL/GenBank/DDBJ whole genome shotgun (WGS) entry which is preliminary data.</text>
</comment>
<sequence length="110" mass="11845">VDAADASKKGSSEFQCENSDGYTTSKYCIDLTDKKESASLAVSPPLDQGGNIGDMMQTTQKDFADGYCTDNAEKKIGPFQDQGESIGDITQSSQNNFSNGNRTDILENKD</sequence>
<feature type="compositionally biased region" description="Basic and acidic residues" evidence="1">
    <location>
        <begin position="1"/>
        <end position="11"/>
    </location>
</feature>
<evidence type="ECO:0000256" key="1">
    <source>
        <dbReference type="SAM" id="MobiDB-lite"/>
    </source>
</evidence>
<evidence type="ECO:0000313" key="3">
    <source>
        <dbReference type="Proteomes" id="UP000824469"/>
    </source>
</evidence>
<proteinExistence type="predicted"/>
<protein>
    <submittedName>
        <fullName evidence="2">Uncharacterized protein</fullName>
    </submittedName>
</protein>
<keyword evidence="3" id="KW-1185">Reference proteome</keyword>
<evidence type="ECO:0000313" key="2">
    <source>
        <dbReference type="EMBL" id="KAH9326135.1"/>
    </source>
</evidence>